<dbReference type="PATRIC" id="fig|237368.3.peg.3981"/>
<keyword evidence="1 6" id="KW-0963">Cytoplasm</keyword>
<dbReference type="Pfam" id="PF06723">
    <property type="entry name" value="MreB_Mbl"/>
    <property type="match status" value="1"/>
</dbReference>
<comment type="caution">
    <text evidence="7">The sequence shown here is derived from an EMBL/GenBank/DDBJ whole genome shotgun (WGS) entry which is preliminary data.</text>
</comment>
<evidence type="ECO:0000256" key="2">
    <source>
        <dbReference type="ARBA" id="ARBA00022741"/>
    </source>
</evidence>
<protein>
    <recommendedName>
        <fullName evidence="6">Cell shape-determining protein MreB</fullName>
    </recommendedName>
</protein>
<dbReference type="NCBIfam" id="NF010539">
    <property type="entry name" value="PRK13927.1"/>
    <property type="match status" value="1"/>
</dbReference>
<proteinExistence type="inferred from homology"/>
<feature type="binding site" evidence="6">
    <location>
        <begin position="21"/>
        <end position="23"/>
    </location>
    <ligand>
        <name>ATP</name>
        <dbReference type="ChEBI" id="CHEBI:30616"/>
    </ligand>
</feature>
<dbReference type="GO" id="GO:0008360">
    <property type="term" value="P:regulation of cell shape"/>
    <property type="evidence" value="ECO:0007669"/>
    <property type="project" value="UniProtKB-UniRule"/>
</dbReference>
<gene>
    <name evidence="6 7" type="primary">mreB</name>
    <name evidence="7" type="ORF">SCABRO_03693</name>
</gene>
<dbReference type="InterPro" id="IPR056546">
    <property type="entry name" value="MreB_MamK-like"/>
</dbReference>
<sequence>MHPLDYLLGLASTDMGIDLGTANTLVCIPGQGVVLFEPSVVAVKPGTNKVLLSGKAVGQAAKAMLEKAPNSISVVRPMKNGVIADFDITEAMLKYFILKVHKRKWGIRPRVVVAIPSGITAVEKRAVVNSAERAGAREVYLISEPKAAAIGAGLPVGEPIASMIVDIGGGTTEVAVISLGDIFAHESLRIAGDAMDEAITQYVRRTYSLDIGYRTAERLKVEIGSAYKLEEELTAEVRGRDAIAGLPRAVTITSEEIREALQPATDAILDAIRKTLEKASPELSSDLLTTGMVMVGGGVMLRGLDKLAAEETGLPVTMAAEPITAVARGTGILLEDLDLYKDVLWDRELES</sequence>
<dbReference type="EMBL" id="JRYO01000255">
    <property type="protein sequence ID" value="KHE90586.1"/>
    <property type="molecule type" value="Genomic_DNA"/>
</dbReference>
<dbReference type="InterPro" id="IPR004753">
    <property type="entry name" value="MreB"/>
</dbReference>
<evidence type="ECO:0000256" key="6">
    <source>
        <dbReference type="HAMAP-Rule" id="MF_02207"/>
    </source>
</evidence>
<dbReference type="Gene3D" id="3.30.420.40">
    <property type="match status" value="2"/>
</dbReference>
<dbReference type="SUPFAM" id="SSF53067">
    <property type="entry name" value="Actin-like ATPase domain"/>
    <property type="match status" value="2"/>
</dbReference>
<dbReference type="AlphaFoldDB" id="A0A0B0EES9"/>
<dbReference type="PANTHER" id="PTHR42749:SF1">
    <property type="entry name" value="CELL SHAPE-DETERMINING PROTEIN MREB"/>
    <property type="match status" value="1"/>
</dbReference>
<dbReference type="InterPro" id="IPR043129">
    <property type="entry name" value="ATPase_NBD"/>
</dbReference>
<comment type="subcellular location">
    <subcellularLocation>
        <location evidence="6">Cytoplasm</location>
    </subcellularLocation>
    <text evidence="6">Membrane-associated.</text>
</comment>
<dbReference type="GO" id="GO:0005737">
    <property type="term" value="C:cytoplasm"/>
    <property type="evidence" value="ECO:0007669"/>
    <property type="project" value="UniProtKB-SubCell"/>
</dbReference>
<feature type="binding site" evidence="6">
    <location>
        <begin position="217"/>
        <end position="220"/>
    </location>
    <ligand>
        <name>ATP</name>
        <dbReference type="ChEBI" id="CHEBI:30616"/>
    </ligand>
</feature>
<dbReference type="PRINTS" id="PR01652">
    <property type="entry name" value="SHAPEPROTEIN"/>
</dbReference>
<evidence type="ECO:0000313" key="8">
    <source>
        <dbReference type="Proteomes" id="UP000030652"/>
    </source>
</evidence>
<dbReference type="Proteomes" id="UP000030652">
    <property type="component" value="Unassembled WGS sequence"/>
</dbReference>
<evidence type="ECO:0000256" key="4">
    <source>
        <dbReference type="ARBA" id="ARBA00022960"/>
    </source>
</evidence>
<reference evidence="7 8" key="1">
    <citation type="submission" date="2014-10" db="EMBL/GenBank/DDBJ databases">
        <title>Draft genome of anammox bacterium scalindua brodae, obtained using differential coverage binning of sequence data from two enrichment reactors.</title>
        <authorList>
            <person name="Speth D.R."/>
            <person name="Russ L."/>
            <person name="Kartal B."/>
            <person name="Op den Camp H.J."/>
            <person name="Dutilh B.E."/>
            <person name="Jetten M.S."/>
        </authorList>
    </citation>
    <scope>NUCLEOTIDE SEQUENCE [LARGE SCALE GENOMIC DNA]</scope>
    <source>
        <strain evidence="7">RU1</strain>
    </source>
</reference>
<evidence type="ECO:0000256" key="1">
    <source>
        <dbReference type="ARBA" id="ARBA00022490"/>
    </source>
</evidence>
<dbReference type="CDD" id="cd10225">
    <property type="entry name" value="ASKHA_NBD_MreB-like"/>
    <property type="match status" value="1"/>
</dbReference>
<dbReference type="NCBIfam" id="TIGR00904">
    <property type="entry name" value="mreB"/>
    <property type="match status" value="1"/>
</dbReference>
<keyword evidence="4 6" id="KW-0133">Cell shape</keyword>
<evidence type="ECO:0000256" key="3">
    <source>
        <dbReference type="ARBA" id="ARBA00022840"/>
    </source>
</evidence>
<dbReference type="PANTHER" id="PTHR42749">
    <property type="entry name" value="CELL SHAPE-DETERMINING PROTEIN MREB"/>
    <property type="match status" value="1"/>
</dbReference>
<keyword evidence="3 6" id="KW-0067">ATP-binding</keyword>
<comment type="subunit">
    <text evidence="6">Forms polymers.</text>
</comment>
<comment type="caution">
    <text evidence="6">Lacks conserved residue(s) required for the propagation of feature annotation.</text>
</comment>
<dbReference type="HAMAP" id="MF_02207">
    <property type="entry name" value="MreB"/>
    <property type="match status" value="1"/>
</dbReference>
<comment type="function">
    <text evidence="6">Forms membrane-associated dynamic filaments that are essential for cell shape determination. Acts by regulating cell wall synthesis and cell elongation, and thus cell shape. A feedback loop between cell geometry and MreB localization may maintain elongated cell shape by targeting cell wall growth to regions of negative cell wall curvature.</text>
</comment>
<dbReference type="GO" id="GO:0000902">
    <property type="term" value="P:cell morphogenesis"/>
    <property type="evidence" value="ECO:0007669"/>
    <property type="project" value="InterPro"/>
</dbReference>
<name>A0A0B0EES9_9BACT</name>
<keyword evidence="2 6" id="KW-0547">Nucleotide-binding</keyword>
<feature type="binding site" evidence="6">
    <location>
        <begin position="169"/>
        <end position="171"/>
    </location>
    <ligand>
        <name>ATP</name>
        <dbReference type="ChEBI" id="CHEBI:30616"/>
    </ligand>
</feature>
<dbReference type="eggNOG" id="COG1077">
    <property type="taxonomic scope" value="Bacteria"/>
</dbReference>
<organism evidence="7 8">
    <name type="scientific">Candidatus Scalindua brodae</name>
    <dbReference type="NCBI Taxonomy" id="237368"/>
    <lineage>
        <taxon>Bacteria</taxon>
        <taxon>Pseudomonadati</taxon>
        <taxon>Planctomycetota</taxon>
        <taxon>Candidatus Brocadiia</taxon>
        <taxon>Candidatus Brocadiales</taxon>
        <taxon>Candidatus Scalinduaceae</taxon>
        <taxon>Candidatus Scalindua</taxon>
    </lineage>
</organism>
<accession>A0A0B0EES9</accession>
<dbReference type="GO" id="GO:0005524">
    <property type="term" value="F:ATP binding"/>
    <property type="evidence" value="ECO:0007669"/>
    <property type="project" value="UniProtKB-KW"/>
</dbReference>
<evidence type="ECO:0000256" key="5">
    <source>
        <dbReference type="ARBA" id="ARBA00023458"/>
    </source>
</evidence>
<comment type="similarity">
    <text evidence="5 6">Belongs to the FtsA/MreB family.</text>
</comment>
<evidence type="ECO:0000313" key="7">
    <source>
        <dbReference type="EMBL" id="KHE90586.1"/>
    </source>
</evidence>